<keyword evidence="2" id="KW-1185">Reference proteome</keyword>
<evidence type="ECO:0000313" key="2">
    <source>
        <dbReference type="Proteomes" id="UP000499080"/>
    </source>
</evidence>
<dbReference type="AlphaFoldDB" id="A0A4Y2AG06"/>
<gene>
    <name evidence="1" type="ORF">AVEN_65329_1</name>
</gene>
<comment type="caution">
    <text evidence="1">The sequence shown here is derived from an EMBL/GenBank/DDBJ whole genome shotgun (WGS) entry which is preliminary data.</text>
</comment>
<proteinExistence type="predicted"/>
<organism evidence="1 2">
    <name type="scientific">Araneus ventricosus</name>
    <name type="common">Orbweaver spider</name>
    <name type="synonym">Epeira ventricosa</name>
    <dbReference type="NCBI Taxonomy" id="182803"/>
    <lineage>
        <taxon>Eukaryota</taxon>
        <taxon>Metazoa</taxon>
        <taxon>Ecdysozoa</taxon>
        <taxon>Arthropoda</taxon>
        <taxon>Chelicerata</taxon>
        <taxon>Arachnida</taxon>
        <taxon>Araneae</taxon>
        <taxon>Araneomorphae</taxon>
        <taxon>Entelegynae</taxon>
        <taxon>Araneoidea</taxon>
        <taxon>Araneidae</taxon>
        <taxon>Araneus</taxon>
    </lineage>
</organism>
<protein>
    <submittedName>
        <fullName evidence="1">Uncharacterized protein</fullName>
    </submittedName>
</protein>
<reference evidence="1 2" key="1">
    <citation type="journal article" date="2019" name="Sci. Rep.">
        <title>Orb-weaving spider Araneus ventricosus genome elucidates the spidroin gene catalogue.</title>
        <authorList>
            <person name="Kono N."/>
            <person name="Nakamura H."/>
            <person name="Ohtoshi R."/>
            <person name="Moran D.A.P."/>
            <person name="Shinohara A."/>
            <person name="Yoshida Y."/>
            <person name="Fujiwara M."/>
            <person name="Mori M."/>
            <person name="Tomita M."/>
            <person name="Arakawa K."/>
        </authorList>
    </citation>
    <scope>NUCLEOTIDE SEQUENCE [LARGE SCALE GENOMIC DNA]</scope>
</reference>
<evidence type="ECO:0000313" key="1">
    <source>
        <dbReference type="EMBL" id="GBL78791.1"/>
    </source>
</evidence>
<sequence>MTATRGLFWDGPRNFEPWSDDQDVIGAGHPTTPSFHAISAEKHFTSTDLTYLRPHLLGGSLVESDLEPVLELHETYFETDLSNFQLWSDGEDS</sequence>
<name>A0A4Y2AG06_ARAVE</name>
<accession>A0A4Y2AG06</accession>
<dbReference type="EMBL" id="BGPR01000016">
    <property type="protein sequence ID" value="GBL78791.1"/>
    <property type="molecule type" value="Genomic_DNA"/>
</dbReference>
<dbReference type="Proteomes" id="UP000499080">
    <property type="component" value="Unassembled WGS sequence"/>
</dbReference>